<dbReference type="Gene3D" id="2.40.50.140">
    <property type="entry name" value="Nucleic acid-binding proteins"/>
    <property type="match status" value="1"/>
</dbReference>
<gene>
    <name evidence="2" type="ORF">ACFSFW_07555</name>
</gene>
<dbReference type="PROSITE" id="PS51257">
    <property type="entry name" value="PROKAR_LIPOPROTEIN"/>
    <property type="match status" value="1"/>
</dbReference>
<comment type="caution">
    <text evidence="2">The sequence shown here is derived from an EMBL/GenBank/DDBJ whole genome shotgun (WGS) entry which is preliminary data.</text>
</comment>
<dbReference type="InterPro" id="IPR012340">
    <property type="entry name" value="NA-bd_OB-fold"/>
</dbReference>
<evidence type="ECO:0000256" key="1">
    <source>
        <dbReference type="SAM" id="SignalP"/>
    </source>
</evidence>
<dbReference type="EMBL" id="JBHUEK010000010">
    <property type="protein sequence ID" value="MFD1778521.1"/>
    <property type="molecule type" value="Genomic_DNA"/>
</dbReference>
<dbReference type="Pfam" id="PF11518">
    <property type="entry name" value="DUF3221"/>
    <property type="match status" value="1"/>
</dbReference>
<keyword evidence="3" id="KW-1185">Reference proteome</keyword>
<dbReference type="Proteomes" id="UP001597227">
    <property type="component" value="Unassembled WGS sequence"/>
</dbReference>
<name>A0ABW4MLN8_9BACI</name>
<keyword evidence="1" id="KW-0732">Signal</keyword>
<dbReference type="InterPro" id="IPR021598">
    <property type="entry name" value="DUF3221"/>
</dbReference>
<evidence type="ECO:0000313" key="2">
    <source>
        <dbReference type="EMBL" id="MFD1778521.1"/>
    </source>
</evidence>
<protein>
    <submittedName>
        <fullName evidence="2">DUF3221 domain-containing protein</fullName>
    </submittedName>
</protein>
<organism evidence="2 3">
    <name type="scientific">Fredinandcohnia salidurans</name>
    <dbReference type="NCBI Taxonomy" id="2595041"/>
    <lineage>
        <taxon>Bacteria</taxon>
        <taxon>Bacillati</taxon>
        <taxon>Bacillota</taxon>
        <taxon>Bacilli</taxon>
        <taxon>Bacillales</taxon>
        <taxon>Bacillaceae</taxon>
        <taxon>Fredinandcohnia</taxon>
    </lineage>
</organism>
<feature type="chain" id="PRO_5046322629" evidence="1">
    <location>
        <begin position="22"/>
        <end position="118"/>
    </location>
</feature>
<dbReference type="RefSeq" id="WP_304216428.1">
    <property type="nucleotide sequence ID" value="NZ_JBHUEK010000010.1"/>
</dbReference>
<sequence>MRRIVLLFSFFTLLLASCGTGGQNGNRAETTITGYILEVGDRILVNEQITGDEFDTKTDQEIYDEYYYSSIFFSVSSVDKSVISKLEVGQKVKIVVDGEIAESAPAQAKASKIEIVEV</sequence>
<accession>A0ABW4MLN8</accession>
<evidence type="ECO:0000313" key="3">
    <source>
        <dbReference type="Proteomes" id="UP001597227"/>
    </source>
</evidence>
<reference evidence="3" key="1">
    <citation type="journal article" date="2019" name="Int. J. Syst. Evol. Microbiol.">
        <title>The Global Catalogue of Microorganisms (GCM) 10K type strain sequencing project: providing services to taxonomists for standard genome sequencing and annotation.</title>
        <authorList>
            <consortium name="The Broad Institute Genomics Platform"/>
            <consortium name="The Broad Institute Genome Sequencing Center for Infectious Disease"/>
            <person name="Wu L."/>
            <person name="Ma J."/>
        </authorList>
    </citation>
    <scope>NUCLEOTIDE SEQUENCE [LARGE SCALE GENOMIC DNA]</scope>
    <source>
        <strain evidence="3">CCUG 15531</strain>
    </source>
</reference>
<feature type="signal peptide" evidence="1">
    <location>
        <begin position="1"/>
        <end position="21"/>
    </location>
</feature>
<proteinExistence type="predicted"/>